<evidence type="ECO:0000313" key="1">
    <source>
        <dbReference type="EMBL" id="GAL03391.1"/>
    </source>
</evidence>
<dbReference type="AlphaFoldDB" id="A0A090QKF1"/>
<dbReference type="EMBL" id="BBMN01000002">
    <property type="protein sequence ID" value="GAL03391.1"/>
    <property type="molecule type" value="Genomic_DNA"/>
</dbReference>
<protein>
    <submittedName>
        <fullName evidence="1">Error-prone repair protein UmuD</fullName>
    </submittedName>
</protein>
<evidence type="ECO:0000313" key="2">
    <source>
        <dbReference type="Proteomes" id="UP000029227"/>
    </source>
</evidence>
<dbReference type="STRING" id="754436.JCM19237_6285"/>
<name>A0A090QKF1_9GAMM</name>
<dbReference type="eggNOG" id="COG1974">
    <property type="taxonomic scope" value="Bacteria"/>
</dbReference>
<accession>A0A090QKF1</accession>
<reference evidence="1 2" key="1">
    <citation type="journal article" date="2014" name="Genome Announc.">
        <title>Draft Genome Sequences of Two Vibrionaceae Species, Vibrio ponticus C121 and Photobacterium aphoticum C119, Isolated as Coral Reef Microbiota.</title>
        <authorList>
            <person name="Al-saari N."/>
            <person name="Meirelles P.M."/>
            <person name="Mino S."/>
            <person name="Suda W."/>
            <person name="Oshima K."/>
            <person name="Hattori M."/>
            <person name="Ohkuma M."/>
            <person name="Thompson F.L."/>
            <person name="Gomez-Gil B."/>
            <person name="Sawabe T."/>
            <person name="Sawabe T."/>
        </authorList>
    </citation>
    <scope>NUCLEOTIDE SEQUENCE [LARGE SCALE GENOMIC DNA]</scope>
    <source>
        <strain evidence="1 2">JCM 19237</strain>
    </source>
</reference>
<organism evidence="1 2">
    <name type="scientific">Photobacterium aphoticum</name>
    <dbReference type="NCBI Taxonomy" id="754436"/>
    <lineage>
        <taxon>Bacteria</taxon>
        <taxon>Pseudomonadati</taxon>
        <taxon>Pseudomonadota</taxon>
        <taxon>Gammaproteobacteria</taxon>
        <taxon>Vibrionales</taxon>
        <taxon>Vibrionaceae</taxon>
        <taxon>Photobacterium</taxon>
    </lineage>
</organism>
<proteinExistence type="predicted"/>
<gene>
    <name evidence="1" type="ORF">JCM19237_6285</name>
</gene>
<comment type="caution">
    <text evidence="1">The sequence shown here is derived from an EMBL/GenBank/DDBJ whole genome shotgun (WGS) entry which is preliminary data.</text>
</comment>
<dbReference type="Proteomes" id="UP000029227">
    <property type="component" value="Unassembled WGS sequence"/>
</dbReference>
<sequence>MNVILLPASAGITGFASPAADYHQLPLSLDELLVEHPSATYIGRAQGTSMEASGYLMVIS</sequence>